<keyword evidence="10" id="KW-0902">Two-component regulatory system</keyword>
<comment type="subcellular location">
    <subcellularLocation>
        <location evidence="2">Cell membrane</location>
    </subcellularLocation>
</comment>
<evidence type="ECO:0000259" key="12">
    <source>
        <dbReference type="PROSITE" id="PS50109"/>
    </source>
</evidence>
<dbReference type="Proteomes" id="UP000183974">
    <property type="component" value="Unassembled WGS sequence"/>
</dbReference>
<evidence type="ECO:0000256" key="5">
    <source>
        <dbReference type="ARBA" id="ARBA00022553"/>
    </source>
</evidence>
<dbReference type="GO" id="GO:0004721">
    <property type="term" value="F:phosphoprotein phosphatase activity"/>
    <property type="evidence" value="ECO:0007669"/>
    <property type="project" value="TreeGrafter"/>
</dbReference>
<keyword evidence="14" id="KW-1185">Reference proteome</keyword>
<dbReference type="AlphaFoldDB" id="A0A1M6WM36"/>
<dbReference type="STRING" id="337701.SAMN05444398_10175"/>
<gene>
    <name evidence="13" type="ORF">SAMN05444398_10175</name>
</gene>
<evidence type="ECO:0000256" key="11">
    <source>
        <dbReference type="ARBA" id="ARBA00023136"/>
    </source>
</evidence>
<dbReference type="PANTHER" id="PTHR45453:SF1">
    <property type="entry name" value="PHOSPHATE REGULON SENSOR PROTEIN PHOR"/>
    <property type="match status" value="1"/>
</dbReference>
<evidence type="ECO:0000256" key="7">
    <source>
        <dbReference type="ARBA" id="ARBA00022741"/>
    </source>
</evidence>
<keyword evidence="9" id="KW-0067">ATP-binding</keyword>
<dbReference type="InterPro" id="IPR005467">
    <property type="entry name" value="His_kinase_dom"/>
</dbReference>
<dbReference type="Gene3D" id="3.30.565.10">
    <property type="entry name" value="Histidine kinase-like ATPase, C-terminal domain"/>
    <property type="match status" value="1"/>
</dbReference>
<evidence type="ECO:0000256" key="4">
    <source>
        <dbReference type="ARBA" id="ARBA00022475"/>
    </source>
</evidence>
<evidence type="ECO:0000256" key="1">
    <source>
        <dbReference type="ARBA" id="ARBA00000085"/>
    </source>
</evidence>
<protein>
    <recommendedName>
        <fullName evidence="3">histidine kinase</fullName>
        <ecNumber evidence="3">2.7.13.3</ecNumber>
    </recommendedName>
</protein>
<evidence type="ECO:0000256" key="6">
    <source>
        <dbReference type="ARBA" id="ARBA00022679"/>
    </source>
</evidence>
<comment type="catalytic activity">
    <reaction evidence="1">
        <text>ATP + protein L-histidine = ADP + protein N-phospho-L-histidine.</text>
        <dbReference type="EC" id="2.7.13.3"/>
    </reaction>
</comment>
<dbReference type="InterPro" id="IPR003661">
    <property type="entry name" value="HisK_dim/P_dom"/>
</dbReference>
<evidence type="ECO:0000256" key="8">
    <source>
        <dbReference type="ARBA" id="ARBA00022777"/>
    </source>
</evidence>
<evidence type="ECO:0000313" key="14">
    <source>
        <dbReference type="Proteomes" id="UP000183974"/>
    </source>
</evidence>
<dbReference type="FunFam" id="3.30.565.10:FF:000006">
    <property type="entry name" value="Sensor histidine kinase WalK"/>
    <property type="match status" value="1"/>
</dbReference>
<dbReference type="RefSeq" id="WP_073031448.1">
    <property type="nucleotide sequence ID" value="NZ_BMLR01000001.1"/>
</dbReference>
<evidence type="ECO:0000313" key="13">
    <source>
        <dbReference type="EMBL" id="SHK94840.1"/>
    </source>
</evidence>
<dbReference type="PROSITE" id="PS50109">
    <property type="entry name" value="HIS_KIN"/>
    <property type="match status" value="1"/>
</dbReference>
<organism evidence="13 14">
    <name type="scientific">Roseovarius pacificus</name>
    <dbReference type="NCBI Taxonomy" id="337701"/>
    <lineage>
        <taxon>Bacteria</taxon>
        <taxon>Pseudomonadati</taxon>
        <taxon>Pseudomonadota</taxon>
        <taxon>Alphaproteobacteria</taxon>
        <taxon>Rhodobacterales</taxon>
        <taxon>Roseobacteraceae</taxon>
        <taxon>Roseovarius</taxon>
    </lineage>
</organism>
<keyword evidence="6" id="KW-0808">Transferase</keyword>
<keyword evidence="5" id="KW-0597">Phosphoprotein</keyword>
<dbReference type="GO" id="GO:0016036">
    <property type="term" value="P:cellular response to phosphate starvation"/>
    <property type="evidence" value="ECO:0007669"/>
    <property type="project" value="TreeGrafter"/>
</dbReference>
<keyword evidence="8 13" id="KW-0418">Kinase</keyword>
<keyword evidence="4" id="KW-1003">Cell membrane</keyword>
<evidence type="ECO:0000256" key="9">
    <source>
        <dbReference type="ARBA" id="ARBA00022840"/>
    </source>
</evidence>
<keyword evidence="11" id="KW-0472">Membrane</keyword>
<proteinExistence type="predicted"/>
<dbReference type="Gene3D" id="3.30.450.20">
    <property type="entry name" value="PAS domain"/>
    <property type="match status" value="1"/>
</dbReference>
<dbReference type="EMBL" id="FRBR01000001">
    <property type="protein sequence ID" value="SHK94840.1"/>
    <property type="molecule type" value="Genomic_DNA"/>
</dbReference>
<reference evidence="13 14" key="1">
    <citation type="submission" date="2016-11" db="EMBL/GenBank/DDBJ databases">
        <authorList>
            <person name="Jaros S."/>
            <person name="Januszkiewicz K."/>
            <person name="Wedrychowicz H."/>
        </authorList>
    </citation>
    <scope>NUCLEOTIDE SEQUENCE [LARGE SCALE GENOMIC DNA]</scope>
    <source>
        <strain evidence="13 14">DSM 29589</strain>
    </source>
</reference>
<sequence length="345" mass="37707">MTEGKISTLLQAIPLPALLIGRGERILGANAQALALLGQQIVGRHFITALRQPTVLDAIEGTLRDAKPRKTRYLGSDGAQDTSFVVSVSKVETDLGQGALVCFEDVTHLEQAGQMRRDFVANVSHELRTPLTALMGFIETLQGPAKADAAASERFLSIMMAEAQRMERLVRDLLSLSRVEAEERVRPTDKVDLKQIVESVLHSLRAVAKTSDVTLRTDMDDTPVIVPGDRDQLIQVVTNLTENAIKYGGRNGTVTLSLSTTERAPQLRGPAAILSVCDTGPGIDQIHIPRLTERFYRIDTHRSREQGGTGLGLAIVKHIVNRHRGRLRIESAPGQGAEFRVILPL</sequence>
<dbReference type="EC" id="2.7.13.3" evidence="3"/>
<dbReference type="InterPro" id="IPR036890">
    <property type="entry name" value="HATPase_C_sf"/>
</dbReference>
<dbReference type="SMART" id="SM00388">
    <property type="entry name" value="HisKA"/>
    <property type="match status" value="1"/>
</dbReference>
<name>A0A1M6WM36_9RHOB</name>
<accession>A0A1M6WM36</accession>
<feature type="domain" description="Histidine kinase" evidence="12">
    <location>
        <begin position="122"/>
        <end position="345"/>
    </location>
</feature>
<dbReference type="OrthoDB" id="9813151at2"/>
<evidence type="ECO:0000256" key="3">
    <source>
        <dbReference type="ARBA" id="ARBA00012438"/>
    </source>
</evidence>
<dbReference type="InterPro" id="IPR036097">
    <property type="entry name" value="HisK_dim/P_sf"/>
</dbReference>
<dbReference type="GO" id="GO:0000155">
    <property type="term" value="F:phosphorelay sensor kinase activity"/>
    <property type="evidence" value="ECO:0007669"/>
    <property type="project" value="InterPro"/>
</dbReference>
<dbReference type="GO" id="GO:0005886">
    <property type="term" value="C:plasma membrane"/>
    <property type="evidence" value="ECO:0007669"/>
    <property type="project" value="UniProtKB-SubCell"/>
</dbReference>
<dbReference type="SUPFAM" id="SSF55874">
    <property type="entry name" value="ATPase domain of HSP90 chaperone/DNA topoisomerase II/histidine kinase"/>
    <property type="match status" value="1"/>
</dbReference>
<dbReference type="Gene3D" id="1.10.287.130">
    <property type="match status" value="1"/>
</dbReference>
<dbReference type="Pfam" id="PF02518">
    <property type="entry name" value="HATPase_c"/>
    <property type="match status" value="1"/>
</dbReference>
<dbReference type="InterPro" id="IPR050351">
    <property type="entry name" value="BphY/WalK/GraS-like"/>
</dbReference>
<dbReference type="Pfam" id="PF00512">
    <property type="entry name" value="HisKA"/>
    <property type="match status" value="1"/>
</dbReference>
<dbReference type="SUPFAM" id="SSF47384">
    <property type="entry name" value="Homodimeric domain of signal transducing histidine kinase"/>
    <property type="match status" value="1"/>
</dbReference>
<evidence type="ECO:0000256" key="10">
    <source>
        <dbReference type="ARBA" id="ARBA00023012"/>
    </source>
</evidence>
<dbReference type="FunFam" id="1.10.287.130:FF:000008">
    <property type="entry name" value="Two-component sensor histidine kinase"/>
    <property type="match status" value="1"/>
</dbReference>
<evidence type="ECO:0000256" key="2">
    <source>
        <dbReference type="ARBA" id="ARBA00004236"/>
    </source>
</evidence>
<dbReference type="InterPro" id="IPR004358">
    <property type="entry name" value="Sig_transdc_His_kin-like_C"/>
</dbReference>
<dbReference type="CDD" id="cd00082">
    <property type="entry name" value="HisKA"/>
    <property type="match status" value="1"/>
</dbReference>
<dbReference type="PANTHER" id="PTHR45453">
    <property type="entry name" value="PHOSPHATE REGULON SENSOR PROTEIN PHOR"/>
    <property type="match status" value="1"/>
</dbReference>
<dbReference type="GO" id="GO:0005524">
    <property type="term" value="F:ATP binding"/>
    <property type="evidence" value="ECO:0007669"/>
    <property type="project" value="UniProtKB-KW"/>
</dbReference>
<dbReference type="SMART" id="SM00387">
    <property type="entry name" value="HATPase_c"/>
    <property type="match status" value="1"/>
</dbReference>
<dbReference type="InterPro" id="IPR003594">
    <property type="entry name" value="HATPase_dom"/>
</dbReference>
<keyword evidence="7" id="KW-0547">Nucleotide-binding</keyword>
<dbReference type="PRINTS" id="PR00344">
    <property type="entry name" value="BCTRLSENSOR"/>
</dbReference>